<organism evidence="7 8">
    <name type="scientific">Lynx pardinus</name>
    <name type="common">Iberian lynx</name>
    <name type="synonym">Felis pardina</name>
    <dbReference type="NCBI Taxonomy" id="191816"/>
    <lineage>
        <taxon>Eukaryota</taxon>
        <taxon>Metazoa</taxon>
        <taxon>Chordata</taxon>
        <taxon>Craniata</taxon>
        <taxon>Vertebrata</taxon>
        <taxon>Euteleostomi</taxon>
        <taxon>Mammalia</taxon>
        <taxon>Eutheria</taxon>
        <taxon>Laurasiatheria</taxon>
        <taxon>Carnivora</taxon>
        <taxon>Feliformia</taxon>
        <taxon>Felidae</taxon>
        <taxon>Felinae</taxon>
        <taxon>Lynx</taxon>
    </lineage>
</organism>
<evidence type="ECO:0000256" key="3">
    <source>
        <dbReference type="ARBA" id="ARBA00022771"/>
    </source>
</evidence>
<dbReference type="PANTHER" id="PTHR46097:SF1">
    <property type="entry name" value="ARF GTPASE-ACTIVATING PROTEIN GIT1"/>
    <property type="match status" value="1"/>
</dbReference>
<dbReference type="GO" id="GO:0032012">
    <property type="term" value="P:regulation of ARF protein signal transduction"/>
    <property type="evidence" value="ECO:0007669"/>
    <property type="project" value="InterPro"/>
</dbReference>
<dbReference type="GO" id="GO:0043005">
    <property type="term" value="C:neuron projection"/>
    <property type="evidence" value="ECO:0007669"/>
    <property type="project" value="TreeGrafter"/>
</dbReference>
<dbReference type="PANTHER" id="PTHR46097">
    <property type="entry name" value="G PROTEIN-COUPLED RECEPTOR KINASE INTERACTING ARFGAP"/>
    <property type="match status" value="1"/>
</dbReference>
<dbReference type="AlphaFoldDB" id="A0A485PAI8"/>
<accession>A0A485PAI8</accession>
<keyword evidence="8" id="KW-1185">Reference proteome</keyword>
<dbReference type="GO" id="GO:0098793">
    <property type="term" value="C:presynapse"/>
    <property type="evidence" value="ECO:0007669"/>
    <property type="project" value="GOC"/>
</dbReference>
<evidence type="ECO:0000313" key="7">
    <source>
        <dbReference type="EMBL" id="VFV43611.1"/>
    </source>
</evidence>
<dbReference type="InterPro" id="IPR013724">
    <property type="entry name" value="GIT_SHD"/>
</dbReference>
<dbReference type="GO" id="GO:0031267">
    <property type="term" value="F:small GTPase binding"/>
    <property type="evidence" value="ECO:0007669"/>
    <property type="project" value="TreeGrafter"/>
</dbReference>
<dbReference type="GO" id="GO:0008277">
    <property type="term" value="P:regulation of G protein-coupled receptor signaling pathway"/>
    <property type="evidence" value="ECO:0007669"/>
    <property type="project" value="TreeGrafter"/>
</dbReference>
<dbReference type="Gene3D" id="1.20.120.330">
    <property type="entry name" value="Nucleotidyltransferases domain 2"/>
    <property type="match status" value="1"/>
</dbReference>
<evidence type="ECO:0000313" key="8">
    <source>
        <dbReference type="Proteomes" id="UP000386466"/>
    </source>
</evidence>
<dbReference type="GO" id="GO:0036465">
    <property type="term" value="P:synaptic vesicle recycling"/>
    <property type="evidence" value="ECO:0007669"/>
    <property type="project" value="TreeGrafter"/>
</dbReference>
<dbReference type="GO" id="GO:0008270">
    <property type="term" value="F:zinc ion binding"/>
    <property type="evidence" value="ECO:0007669"/>
    <property type="project" value="UniProtKB-KW"/>
</dbReference>
<reference evidence="7 8" key="1">
    <citation type="submission" date="2019-01" db="EMBL/GenBank/DDBJ databases">
        <authorList>
            <person name="Alioto T."/>
            <person name="Alioto T."/>
        </authorList>
    </citation>
    <scope>NUCLEOTIDE SEQUENCE [LARGE SCALE GENOMIC DNA]</scope>
</reference>
<feature type="region of interest" description="Disordered" evidence="5">
    <location>
        <begin position="296"/>
        <end position="329"/>
    </location>
</feature>
<protein>
    <submittedName>
        <fullName evidence="7">Arf gtpase-activating protein git1 isoform 2</fullName>
    </submittedName>
</protein>
<keyword evidence="3" id="KW-0479">Metal-binding</keyword>
<evidence type="ECO:0000256" key="2">
    <source>
        <dbReference type="ARBA" id="ARBA00022737"/>
    </source>
</evidence>
<dbReference type="Pfam" id="PF08518">
    <property type="entry name" value="GIT_SHD"/>
    <property type="match status" value="1"/>
</dbReference>
<dbReference type="InterPro" id="IPR047161">
    <property type="entry name" value="GIT-like"/>
</dbReference>
<proteinExistence type="predicted"/>
<keyword evidence="1" id="KW-0343">GTPase activation</keyword>
<dbReference type="InterPro" id="IPR022018">
    <property type="entry name" value="GIT1_C"/>
</dbReference>
<sequence length="484" mass="53708">MVHTLASNGANSIWEHSLLDPAQVQSGRRKANPQDKVHPIKSEFIRAKYQMLAFVHKLPCREDDGVTAKDLSKQLHSSVRTGEIGRAVQQAGHHELAERLVECQYELTDRLAFYLCGRKPDHKNGHYIIPQMADRSRQKCMSQSLDLSELAKAAKKKLQALSNRLFEELAMDVYDEVDRRENDAGEPRGHLRLRVDETRVPTHLLGKGWDLVWLLGPFAGTKKGGLRLVCSAVACGSQGLGGTEGWGCRRALRDTCANPQELEDDAVYSVHVPAGLYRIRKGVSASAVPFTPSSPLLSCSQEGSRHTSKLSRHGSGADSDYENTQSGDPLLGLEGKRFLELGKEEDFHPELESLDGDLDPGLPSTEDVILKTEQVTKNIQELLRAAQEFKHDSFVPCSEKIHLAVTEMASLFPKRPALEPVRSSLRLLNASAYRLQSECRKTVPPEPGAPVDFQLLTQQVIQCAYDIAKAAKQLVTITTREKKQ</sequence>
<evidence type="ECO:0000256" key="5">
    <source>
        <dbReference type="SAM" id="MobiDB-lite"/>
    </source>
</evidence>
<dbReference type="GO" id="GO:0005829">
    <property type="term" value="C:cytosol"/>
    <property type="evidence" value="ECO:0007669"/>
    <property type="project" value="TreeGrafter"/>
</dbReference>
<keyword evidence="3" id="KW-0862">Zinc</keyword>
<keyword evidence="3" id="KW-0863">Zinc-finger</keyword>
<dbReference type="Pfam" id="PF12205">
    <property type="entry name" value="GIT1_C"/>
    <property type="match status" value="1"/>
</dbReference>
<name>A0A485PAI8_LYNPA</name>
<dbReference type="GO" id="GO:0007420">
    <property type="term" value="P:brain development"/>
    <property type="evidence" value="ECO:0007669"/>
    <property type="project" value="InterPro"/>
</dbReference>
<keyword evidence="4" id="KW-0040">ANK repeat</keyword>
<dbReference type="Proteomes" id="UP000386466">
    <property type="component" value="Unassembled WGS sequence"/>
</dbReference>
<dbReference type="SMART" id="SM00555">
    <property type="entry name" value="GIT"/>
    <property type="match status" value="1"/>
</dbReference>
<dbReference type="EMBL" id="CAAGRJ010034232">
    <property type="protein sequence ID" value="VFV43611.1"/>
    <property type="molecule type" value="Genomic_DNA"/>
</dbReference>
<evidence type="ECO:0000259" key="6">
    <source>
        <dbReference type="SMART" id="SM00555"/>
    </source>
</evidence>
<evidence type="ECO:0000256" key="1">
    <source>
        <dbReference type="ARBA" id="ARBA00022468"/>
    </source>
</evidence>
<keyword evidence="2" id="KW-0677">Repeat</keyword>
<dbReference type="FunFam" id="1.20.120.330:FF:000002">
    <property type="entry name" value="ARF GTPase-activating protein GIT2 isoform 1"/>
    <property type="match status" value="1"/>
</dbReference>
<dbReference type="GO" id="GO:0098794">
    <property type="term" value="C:postsynapse"/>
    <property type="evidence" value="ECO:0007669"/>
    <property type="project" value="TreeGrafter"/>
</dbReference>
<dbReference type="GO" id="GO:0005096">
    <property type="term" value="F:GTPase activator activity"/>
    <property type="evidence" value="ECO:0007669"/>
    <property type="project" value="UniProtKB-KW"/>
</dbReference>
<feature type="domain" description="GIT Spa2 homology (SHD)" evidence="6">
    <location>
        <begin position="154"/>
        <end position="184"/>
    </location>
</feature>
<gene>
    <name evidence="7" type="ORF">LYPA_23C020870</name>
</gene>
<evidence type="ECO:0000256" key="4">
    <source>
        <dbReference type="ARBA" id="ARBA00023043"/>
    </source>
</evidence>